<keyword evidence="1" id="KW-0472">Membrane</keyword>
<dbReference type="KEGG" id="taw:EI545_18315"/>
<evidence type="ECO:0000313" key="2">
    <source>
        <dbReference type="EMBL" id="AZL60605.1"/>
    </source>
</evidence>
<organism evidence="2 3">
    <name type="scientific">Tabrizicola piscis</name>
    <dbReference type="NCBI Taxonomy" id="2494374"/>
    <lineage>
        <taxon>Bacteria</taxon>
        <taxon>Pseudomonadati</taxon>
        <taxon>Pseudomonadota</taxon>
        <taxon>Alphaproteobacteria</taxon>
        <taxon>Rhodobacterales</taxon>
        <taxon>Paracoccaceae</taxon>
        <taxon>Tabrizicola</taxon>
    </lineage>
</organism>
<dbReference type="Proteomes" id="UP000282002">
    <property type="component" value="Chromosome"/>
</dbReference>
<dbReference type="AlphaFoldDB" id="A0A3S8UAW5"/>
<sequence>MFPHLRIWLIAIWTSSVAGAAVILGLALGHYDVATFLWAVAAGLLIGVPAALLNWAYLRPRRASAVGVLGQAPPDKSVAPVVKR</sequence>
<keyword evidence="3" id="KW-1185">Reference proteome</keyword>
<dbReference type="EMBL" id="CP034328">
    <property type="protein sequence ID" value="AZL60605.1"/>
    <property type="molecule type" value="Genomic_DNA"/>
</dbReference>
<dbReference type="OrthoDB" id="7775724at2"/>
<evidence type="ECO:0000256" key="1">
    <source>
        <dbReference type="SAM" id="Phobius"/>
    </source>
</evidence>
<feature type="transmembrane region" description="Helical" evidence="1">
    <location>
        <begin position="35"/>
        <end position="57"/>
    </location>
</feature>
<feature type="transmembrane region" description="Helical" evidence="1">
    <location>
        <begin position="7"/>
        <end position="29"/>
    </location>
</feature>
<keyword evidence="1" id="KW-1133">Transmembrane helix</keyword>
<protein>
    <submittedName>
        <fullName evidence="2">Uncharacterized protein</fullName>
    </submittedName>
</protein>
<accession>A0A3S8UAW5</accession>
<dbReference type="RefSeq" id="WP_125326797.1">
    <property type="nucleotide sequence ID" value="NZ_CP034328.1"/>
</dbReference>
<name>A0A3S8UAW5_9RHOB</name>
<keyword evidence="1" id="KW-0812">Transmembrane</keyword>
<reference evidence="2 3" key="1">
    <citation type="submission" date="2018-12" db="EMBL/GenBank/DDBJ databases">
        <title>Complete genome sequencing of Tabrizicola sp. K13M18.</title>
        <authorList>
            <person name="Bae J.-W."/>
        </authorList>
    </citation>
    <scope>NUCLEOTIDE SEQUENCE [LARGE SCALE GENOMIC DNA]</scope>
    <source>
        <strain evidence="2 3">K13M18</strain>
    </source>
</reference>
<evidence type="ECO:0000313" key="3">
    <source>
        <dbReference type="Proteomes" id="UP000282002"/>
    </source>
</evidence>
<proteinExistence type="predicted"/>
<gene>
    <name evidence="2" type="ORF">EI545_18315</name>
</gene>